<name>A0A0E9UY34_ANGAN</name>
<reference evidence="1" key="1">
    <citation type="submission" date="2014-11" db="EMBL/GenBank/DDBJ databases">
        <authorList>
            <person name="Amaro Gonzalez C."/>
        </authorList>
    </citation>
    <scope>NUCLEOTIDE SEQUENCE</scope>
</reference>
<reference evidence="1" key="2">
    <citation type="journal article" date="2015" name="Fish Shellfish Immunol.">
        <title>Early steps in the European eel (Anguilla anguilla)-Vibrio vulnificus interaction in the gills: Role of the RtxA13 toxin.</title>
        <authorList>
            <person name="Callol A."/>
            <person name="Pajuelo D."/>
            <person name="Ebbesson L."/>
            <person name="Teles M."/>
            <person name="MacKenzie S."/>
            <person name="Amaro C."/>
        </authorList>
    </citation>
    <scope>NUCLEOTIDE SEQUENCE</scope>
</reference>
<protein>
    <submittedName>
        <fullName evidence="1">Uncharacterized protein</fullName>
    </submittedName>
</protein>
<proteinExistence type="predicted"/>
<dbReference type="EMBL" id="GBXM01038699">
    <property type="protein sequence ID" value="JAH69878.1"/>
    <property type="molecule type" value="Transcribed_RNA"/>
</dbReference>
<organism evidence="1">
    <name type="scientific">Anguilla anguilla</name>
    <name type="common">European freshwater eel</name>
    <name type="synonym">Muraena anguilla</name>
    <dbReference type="NCBI Taxonomy" id="7936"/>
    <lineage>
        <taxon>Eukaryota</taxon>
        <taxon>Metazoa</taxon>
        <taxon>Chordata</taxon>
        <taxon>Craniata</taxon>
        <taxon>Vertebrata</taxon>
        <taxon>Euteleostomi</taxon>
        <taxon>Actinopterygii</taxon>
        <taxon>Neopterygii</taxon>
        <taxon>Teleostei</taxon>
        <taxon>Anguilliformes</taxon>
        <taxon>Anguillidae</taxon>
        <taxon>Anguilla</taxon>
    </lineage>
</organism>
<sequence>MKIKQGLKNFFSKKDLEVQDVRVGSSKNSDTWTLQRKMICSKPLN</sequence>
<accession>A0A0E9UY34</accession>
<evidence type="ECO:0000313" key="1">
    <source>
        <dbReference type="EMBL" id="JAH69878.1"/>
    </source>
</evidence>
<dbReference type="AlphaFoldDB" id="A0A0E9UY34"/>